<dbReference type="GeneID" id="18820417"/>
<dbReference type="KEGG" id="sla:SERLADRAFT_474050"/>
<evidence type="ECO:0000313" key="2">
    <source>
        <dbReference type="EMBL" id="EGO21557.1"/>
    </source>
</evidence>
<feature type="compositionally biased region" description="Basic and acidic residues" evidence="1">
    <location>
        <begin position="64"/>
        <end position="78"/>
    </location>
</feature>
<accession>F8P4M0</accession>
<gene>
    <name evidence="2" type="ORF">SERLADRAFT_474050</name>
</gene>
<organism>
    <name type="scientific">Serpula lacrymans var. lacrymans (strain S7.9)</name>
    <name type="common">Dry rot fungus</name>
    <dbReference type="NCBI Taxonomy" id="578457"/>
    <lineage>
        <taxon>Eukaryota</taxon>
        <taxon>Fungi</taxon>
        <taxon>Dikarya</taxon>
        <taxon>Basidiomycota</taxon>
        <taxon>Agaricomycotina</taxon>
        <taxon>Agaricomycetes</taxon>
        <taxon>Agaricomycetidae</taxon>
        <taxon>Boletales</taxon>
        <taxon>Coniophorineae</taxon>
        <taxon>Serpulaceae</taxon>
        <taxon>Serpula</taxon>
    </lineage>
</organism>
<dbReference type="Proteomes" id="UP000008064">
    <property type="component" value="Unassembled WGS sequence"/>
</dbReference>
<feature type="region of interest" description="Disordered" evidence="1">
    <location>
        <begin position="1"/>
        <end position="214"/>
    </location>
</feature>
<feature type="compositionally biased region" description="Polar residues" evidence="1">
    <location>
        <begin position="1"/>
        <end position="12"/>
    </location>
</feature>
<name>F8P4M0_SERL9</name>
<feature type="compositionally biased region" description="Polar residues" evidence="1">
    <location>
        <begin position="199"/>
        <end position="214"/>
    </location>
</feature>
<dbReference type="AlphaFoldDB" id="F8P4M0"/>
<dbReference type="HOGENOM" id="CLU_091419_0_0_1"/>
<proteinExistence type="predicted"/>
<dbReference type="EMBL" id="GL945438">
    <property type="protein sequence ID" value="EGO21557.1"/>
    <property type="molecule type" value="Genomic_DNA"/>
</dbReference>
<feature type="compositionally biased region" description="Basic and acidic residues" evidence="1">
    <location>
        <begin position="188"/>
        <end position="198"/>
    </location>
</feature>
<feature type="compositionally biased region" description="Basic and acidic residues" evidence="1">
    <location>
        <begin position="87"/>
        <end position="152"/>
    </location>
</feature>
<dbReference type="RefSeq" id="XP_007321343.1">
    <property type="nucleotide sequence ID" value="XM_007321281.1"/>
</dbReference>
<sequence length="214" mass="24239">MMENAETTSNSLGLDFETSAPLEDSSNTVPFDSTSTEIEQEHLESSLPVNSDVKSKKKPYLNPERVKTGGVQREKPSEQELANRMARIKDQNEKIKQRRMDVQADEEAFKKTQEAERIRQVHNREVQEHVDRTREQNARKKMDKVQSREWDSGKSVSYSKERRLPVPVAKVAGDNVTSSTSSSRKGGRPRDAGRDDVSAQHTLTPKSSQKDSIQ</sequence>
<protein>
    <submittedName>
        <fullName evidence="2">Uncharacterized protein</fullName>
    </submittedName>
</protein>
<dbReference type="OrthoDB" id="2402960at2759"/>
<reference evidence="2" key="1">
    <citation type="submission" date="2011-04" db="EMBL/GenBank/DDBJ databases">
        <title>Evolution of plant cell wall degrading machinery underlies the functional diversity of forest fungi.</title>
        <authorList>
            <consortium name="US DOE Joint Genome Institute (JGI-PGF)"/>
            <person name="Eastwood D.C."/>
            <person name="Floudas D."/>
            <person name="Binder M."/>
            <person name="Majcherczyk A."/>
            <person name="Schneider P."/>
            <person name="Aerts A."/>
            <person name="Asiegbu F.O."/>
            <person name="Baker S.E."/>
            <person name="Barry K."/>
            <person name="Bendiksby M."/>
            <person name="Blumentritt M."/>
            <person name="Coutinho P.M."/>
            <person name="Cullen D."/>
            <person name="Cullen D."/>
            <person name="Gathman A."/>
            <person name="Goodell B."/>
            <person name="Henrissat B."/>
            <person name="Ihrmark K."/>
            <person name="Kauserud H."/>
            <person name="Kohler A."/>
            <person name="LaButti K."/>
            <person name="Lapidus A."/>
            <person name="Lavin J.L."/>
            <person name="Lee Y.-H."/>
            <person name="Lindquist E."/>
            <person name="Lilly W."/>
            <person name="Lucas S."/>
            <person name="Morin E."/>
            <person name="Murat C."/>
            <person name="Oguiza J.A."/>
            <person name="Park J."/>
            <person name="Pisabarro A.G."/>
            <person name="Riley R."/>
            <person name="Rosling A."/>
            <person name="Salamov A."/>
            <person name="Schmidt O."/>
            <person name="Schmutz J."/>
            <person name="Skrede I."/>
            <person name="Stenlid J."/>
            <person name="Wiebenga A."/>
            <person name="Xie X."/>
            <person name="Kues U."/>
            <person name="Hibbett D.S."/>
            <person name="Hoffmeister D."/>
            <person name="Hogberg N."/>
            <person name="Martin F."/>
            <person name="Grigoriev I.V."/>
            <person name="Watkinson S.C."/>
        </authorList>
    </citation>
    <scope>NUCLEOTIDE SEQUENCE</scope>
    <source>
        <strain evidence="2">S7.9</strain>
    </source>
</reference>
<feature type="compositionally biased region" description="Polar residues" evidence="1">
    <location>
        <begin position="24"/>
        <end position="37"/>
    </location>
</feature>
<evidence type="ECO:0000256" key="1">
    <source>
        <dbReference type="SAM" id="MobiDB-lite"/>
    </source>
</evidence>